<feature type="compositionally biased region" description="Basic and acidic residues" evidence="5">
    <location>
        <begin position="409"/>
        <end position="438"/>
    </location>
</feature>
<dbReference type="Gene3D" id="3.30.70.2450">
    <property type="match status" value="1"/>
</dbReference>
<keyword evidence="4" id="KW-0560">Oxidoreductase</keyword>
<accession>J4GAM1</accession>
<evidence type="ECO:0000256" key="3">
    <source>
        <dbReference type="ARBA" id="ARBA00022827"/>
    </source>
</evidence>
<feature type="domain" description="FAD-binding" evidence="6">
    <location>
        <begin position="5"/>
        <end position="352"/>
    </location>
</feature>
<dbReference type="GO" id="GO:0071949">
    <property type="term" value="F:FAD binding"/>
    <property type="evidence" value="ECO:0007669"/>
    <property type="project" value="InterPro"/>
</dbReference>
<dbReference type="InterPro" id="IPR002938">
    <property type="entry name" value="FAD-bd"/>
</dbReference>
<dbReference type="InterPro" id="IPR050641">
    <property type="entry name" value="RIFMO-like"/>
</dbReference>
<evidence type="ECO:0000313" key="8">
    <source>
        <dbReference type="Proteomes" id="UP000006352"/>
    </source>
</evidence>
<proteinExistence type="predicted"/>
<evidence type="ECO:0000256" key="2">
    <source>
        <dbReference type="ARBA" id="ARBA00022630"/>
    </source>
</evidence>
<protein>
    <recommendedName>
        <fullName evidence="6">FAD-binding domain-containing protein</fullName>
    </recommendedName>
</protein>
<dbReference type="AlphaFoldDB" id="J4GAM1"/>
<dbReference type="InParanoid" id="J4GAM1"/>
<dbReference type="EMBL" id="HE797135">
    <property type="protein sequence ID" value="CCM03923.1"/>
    <property type="molecule type" value="Genomic_DNA"/>
</dbReference>
<dbReference type="GeneID" id="24098834"/>
<dbReference type="InterPro" id="IPR036188">
    <property type="entry name" value="FAD/NAD-bd_sf"/>
</dbReference>
<dbReference type="SUPFAM" id="SSF51905">
    <property type="entry name" value="FAD/NAD(P)-binding domain"/>
    <property type="match status" value="1"/>
</dbReference>
<evidence type="ECO:0000256" key="1">
    <source>
        <dbReference type="ARBA" id="ARBA00001974"/>
    </source>
</evidence>
<dbReference type="Pfam" id="PF01494">
    <property type="entry name" value="FAD_binding_3"/>
    <property type="match status" value="1"/>
</dbReference>
<dbReference type="STRING" id="599839.J4GAM1"/>
<dbReference type="PANTHER" id="PTHR43004:SF19">
    <property type="entry name" value="BINDING MONOOXYGENASE, PUTATIVE (JCVI)-RELATED"/>
    <property type="match status" value="1"/>
</dbReference>
<name>J4GAM1_9APHY</name>
<comment type="cofactor">
    <cofactor evidence="1">
        <name>FAD</name>
        <dbReference type="ChEBI" id="CHEBI:57692"/>
    </cofactor>
</comment>
<evidence type="ECO:0000313" key="7">
    <source>
        <dbReference type="EMBL" id="CCM03923.1"/>
    </source>
</evidence>
<dbReference type="Gene3D" id="3.40.30.20">
    <property type="match status" value="1"/>
</dbReference>
<dbReference type="PANTHER" id="PTHR43004">
    <property type="entry name" value="TRK SYSTEM POTASSIUM UPTAKE PROTEIN"/>
    <property type="match status" value="1"/>
</dbReference>
<dbReference type="Gene3D" id="3.50.50.60">
    <property type="entry name" value="FAD/NAD(P)-binding domain"/>
    <property type="match status" value="1"/>
</dbReference>
<dbReference type="HOGENOM" id="CLU_009665_20_3_1"/>
<gene>
    <name evidence="7" type="ORF">FIBRA_06075</name>
</gene>
<dbReference type="PRINTS" id="PR00420">
    <property type="entry name" value="RNGMNOXGNASE"/>
</dbReference>
<evidence type="ECO:0000256" key="4">
    <source>
        <dbReference type="ARBA" id="ARBA00023002"/>
    </source>
</evidence>
<dbReference type="Proteomes" id="UP000006352">
    <property type="component" value="Unassembled WGS sequence"/>
</dbReference>
<dbReference type="InterPro" id="IPR038220">
    <property type="entry name" value="PHOX_C_sf"/>
</dbReference>
<dbReference type="GO" id="GO:0016709">
    <property type="term" value="F:oxidoreductase activity, acting on paired donors, with incorporation or reduction of molecular oxygen, NAD(P)H as one donor, and incorporation of one atom of oxygen"/>
    <property type="evidence" value="ECO:0007669"/>
    <property type="project" value="UniProtKB-ARBA"/>
</dbReference>
<keyword evidence="3" id="KW-0274">FAD</keyword>
<keyword evidence="2" id="KW-0285">Flavoprotein</keyword>
<dbReference type="RefSeq" id="XP_012183206.1">
    <property type="nucleotide sequence ID" value="XM_012327816.1"/>
</dbReference>
<evidence type="ECO:0000256" key="5">
    <source>
        <dbReference type="SAM" id="MobiDB-lite"/>
    </source>
</evidence>
<sequence>MSPTTPVLIVGAGPTGLTAALVLAMNGVPFRIIEKTKTNHVGQRGFGIQPRTLEIFHFLRILNDIKERGRSIAPVRFYKLPGGTEPLKTFHLIPPVDPTPSVPYPNPFGIGQENTENILRSHLEKYGHDVELETELQSLEQHPDHVTAHLVKKIGTEEITETITCHWLVGTDGGRGIVRKQLGLHFQGETLPEPVVLGEIEACGIDSEHWHQWRSADNVVMLRPTEDEGAFAFMIAGKVDHAKLVSDREALLQTMWDGMERSDIVFGAIKSVTEYRANARMVDKFFQDRVFLAGDAAHIHSPTGGQGLNSSVQDAFNLAWKLALVCKGFAAPALLSTYDEERLPVIAHMLRATTNIYHANRVASRALTAEAGSPRDAAWTRSQEMKQLSINYRWSSIVIDERSGRLAAEVDKDEDGKPGVDAYGEHSGDGVRAGDRAPDAPGLTPVGTTAHGADPHSLFSVFGPAHHTVLLLSLDAACAGPVLAALGDYPEGAVRSAVVLPQDAHASGSVAGADYTFVDQEGHARVGYGVAPGESLVVIVRPDGVVGGMVRGAEGVRAYFKNIFSA</sequence>
<reference evidence="7 8" key="1">
    <citation type="journal article" date="2012" name="Appl. Environ. Microbiol.">
        <title>Short-read sequencing for genomic analysis of the brown rot fungus Fibroporia radiculosa.</title>
        <authorList>
            <person name="Tang J.D."/>
            <person name="Perkins A.D."/>
            <person name="Sonstegard T.S."/>
            <person name="Schroeder S.G."/>
            <person name="Burgess S.C."/>
            <person name="Diehl S.V."/>
        </authorList>
    </citation>
    <scope>NUCLEOTIDE SEQUENCE [LARGE SCALE GENOMIC DNA]</scope>
    <source>
        <strain evidence="7 8">TFFH 294</strain>
    </source>
</reference>
<dbReference type="OrthoDB" id="2690153at2759"/>
<organism evidence="7 8">
    <name type="scientific">Fibroporia radiculosa</name>
    <dbReference type="NCBI Taxonomy" id="599839"/>
    <lineage>
        <taxon>Eukaryota</taxon>
        <taxon>Fungi</taxon>
        <taxon>Dikarya</taxon>
        <taxon>Basidiomycota</taxon>
        <taxon>Agaricomycotina</taxon>
        <taxon>Agaricomycetes</taxon>
        <taxon>Polyporales</taxon>
        <taxon>Fibroporiaceae</taxon>
        <taxon>Fibroporia</taxon>
    </lineage>
</organism>
<keyword evidence="8" id="KW-1185">Reference proteome</keyword>
<evidence type="ECO:0000259" key="6">
    <source>
        <dbReference type="Pfam" id="PF01494"/>
    </source>
</evidence>
<feature type="region of interest" description="Disordered" evidence="5">
    <location>
        <begin position="409"/>
        <end position="448"/>
    </location>
</feature>